<dbReference type="PATRIC" id="fig|1177755.3.peg.2083"/>
<dbReference type="InterPro" id="IPR036388">
    <property type="entry name" value="WH-like_DNA-bd_sf"/>
</dbReference>
<gene>
    <name evidence="2" type="ORF">A7A08_02075</name>
</gene>
<sequence length="308" mass="33454">MSAELAFNRSAEVDYGVPEEVAPGVRRIVANNPGPYTFLGSNTYLVGEGEVAVIDPGPSDPAHLDAIAQATRGQRVSHILLTHRHRDHSDGVRPLQERLGGEVLAFGRETSARTINIPGIEGFIDETLQPDRFLKDGDEVKGQGWSLDVIHTPGHAPDHLCFALVGQRTVFTGDHVMGWNTTVIAPPEGSLEDFLASLEKLMARNDKVFLPGHGGRIQTPQRVVRAYMMHRKWREQTILACLEDGVNHIAPIVDRLYGGLDDGLKGAAALSVFAHLEYLMARGLVTCEGSPGLLSAYALAEQQTSRAS</sequence>
<dbReference type="InterPro" id="IPR041516">
    <property type="entry name" value="LACTB2_WH"/>
</dbReference>
<dbReference type="Gene3D" id="3.60.15.10">
    <property type="entry name" value="Ribonuclease Z/Hydroxyacylglutathione hydrolase-like"/>
    <property type="match status" value="1"/>
</dbReference>
<feature type="domain" description="Metallo-beta-lactamase" evidence="1">
    <location>
        <begin position="40"/>
        <end position="213"/>
    </location>
</feature>
<dbReference type="GO" id="GO:0016787">
    <property type="term" value="F:hydrolase activity"/>
    <property type="evidence" value="ECO:0007669"/>
    <property type="project" value="UniProtKB-KW"/>
</dbReference>
<keyword evidence="3" id="KW-1185">Reference proteome</keyword>
<dbReference type="EMBL" id="MASI01000004">
    <property type="protein sequence ID" value="ODA67328.1"/>
    <property type="molecule type" value="Genomic_DNA"/>
</dbReference>
<dbReference type="Gene3D" id="1.10.10.10">
    <property type="entry name" value="Winged helix-like DNA-binding domain superfamily/Winged helix DNA-binding domain"/>
    <property type="match status" value="1"/>
</dbReference>
<dbReference type="Pfam" id="PF17778">
    <property type="entry name" value="WHD_BLACT"/>
    <property type="match status" value="1"/>
</dbReference>
<organism evidence="2 3">
    <name type="scientific">Methyloligella halotolerans</name>
    <dbReference type="NCBI Taxonomy" id="1177755"/>
    <lineage>
        <taxon>Bacteria</taxon>
        <taxon>Pseudomonadati</taxon>
        <taxon>Pseudomonadota</taxon>
        <taxon>Alphaproteobacteria</taxon>
        <taxon>Hyphomicrobiales</taxon>
        <taxon>Hyphomicrobiaceae</taxon>
        <taxon>Methyloligella</taxon>
    </lineage>
</organism>
<dbReference type="CDD" id="cd16278">
    <property type="entry name" value="metallo-hydrolase-like_MBL-fold"/>
    <property type="match status" value="1"/>
</dbReference>
<dbReference type="EC" id="3.-.-.-" evidence="2"/>
<evidence type="ECO:0000259" key="1">
    <source>
        <dbReference type="SMART" id="SM00849"/>
    </source>
</evidence>
<evidence type="ECO:0000313" key="3">
    <source>
        <dbReference type="Proteomes" id="UP000095087"/>
    </source>
</evidence>
<accession>A0A1E2RZ01</accession>
<dbReference type="PANTHER" id="PTHR23131">
    <property type="entry name" value="ENDORIBONUCLEASE LACTB2"/>
    <property type="match status" value="1"/>
</dbReference>
<keyword evidence="2" id="KW-0378">Hydrolase</keyword>
<evidence type="ECO:0000313" key="2">
    <source>
        <dbReference type="EMBL" id="ODA67328.1"/>
    </source>
</evidence>
<dbReference type="PANTHER" id="PTHR23131:SF0">
    <property type="entry name" value="ENDORIBONUCLEASE LACTB2"/>
    <property type="match status" value="1"/>
</dbReference>
<dbReference type="Proteomes" id="UP000095087">
    <property type="component" value="Unassembled WGS sequence"/>
</dbReference>
<dbReference type="SMART" id="SM00849">
    <property type="entry name" value="Lactamase_B"/>
    <property type="match status" value="1"/>
</dbReference>
<protein>
    <submittedName>
        <fullName evidence="2">Putative metallo-hydrolase</fullName>
        <ecNumber evidence="2">3.-.-.-</ecNumber>
    </submittedName>
</protein>
<name>A0A1E2RZ01_9HYPH</name>
<comment type="caution">
    <text evidence="2">The sequence shown here is derived from an EMBL/GenBank/DDBJ whole genome shotgun (WGS) entry which is preliminary data.</text>
</comment>
<dbReference type="SUPFAM" id="SSF56281">
    <property type="entry name" value="Metallo-hydrolase/oxidoreductase"/>
    <property type="match status" value="1"/>
</dbReference>
<proteinExistence type="predicted"/>
<dbReference type="InterPro" id="IPR050662">
    <property type="entry name" value="Sec-metab_biosynth-thioest"/>
</dbReference>
<reference evidence="2 3" key="1">
    <citation type="submission" date="2016-07" db="EMBL/GenBank/DDBJ databases">
        <title>Draft genome sequence of Methyloligella halotolerans C2T (VKM B-2706T=CCUG 61687T=DSM 25045T), a halotolerant polyhydroxybutyrate accumulating methylotroph.</title>
        <authorList>
            <person name="Vasilenko O.V."/>
            <person name="Doronina N.V."/>
            <person name="Poroshina M.N."/>
            <person name="Tarlachkov S.V."/>
            <person name="Trotsenko Y.A."/>
        </authorList>
    </citation>
    <scope>NUCLEOTIDE SEQUENCE [LARGE SCALE GENOMIC DNA]</scope>
    <source>
        <strain evidence="2 3">VKM B-2706</strain>
    </source>
</reference>
<dbReference type="OrthoDB" id="9788263at2"/>
<dbReference type="STRING" id="1177755.A7A08_02075"/>
<dbReference type="RefSeq" id="WP_069095298.1">
    <property type="nucleotide sequence ID" value="NZ_MASI01000004.1"/>
</dbReference>
<dbReference type="Pfam" id="PF00753">
    <property type="entry name" value="Lactamase_B"/>
    <property type="match status" value="1"/>
</dbReference>
<dbReference type="AlphaFoldDB" id="A0A1E2RZ01"/>
<dbReference type="InterPro" id="IPR001279">
    <property type="entry name" value="Metallo-B-lactamas"/>
</dbReference>
<dbReference type="InterPro" id="IPR036866">
    <property type="entry name" value="RibonucZ/Hydroxyglut_hydro"/>
</dbReference>